<evidence type="ECO:0000256" key="4">
    <source>
        <dbReference type="ARBA" id="ARBA00023136"/>
    </source>
</evidence>
<evidence type="ECO:0000256" key="3">
    <source>
        <dbReference type="ARBA" id="ARBA00022989"/>
    </source>
</evidence>
<dbReference type="HOGENOM" id="CLU_002997_1_1_10"/>
<organism evidence="7 8">
    <name type="scientific">Pseudopedobacter saltans (strain ATCC 51119 / DSM 12145 / JCM 21818 / CCUG 39354 / LMG 10337 / NBRC 100064 / NCIMB 13643)</name>
    <name type="common">Pedobacter saltans</name>
    <dbReference type="NCBI Taxonomy" id="762903"/>
    <lineage>
        <taxon>Bacteria</taxon>
        <taxon>Pseudomonadati</taxon>
        <taxon>Bacteroidota</taxon>
        <taxon>Sphingobacteriia</taxon>
        <taxon>Sphingobacteriales</taxon>
        <taxon>Sphingobacteriaceae</taxon>
        <taxon>Pseudopedobacter</taxon>
    </lineage>
</organism>
<dbReference type="RefSeq" id="WP_013632749.1">
    <property type="nucleotide sequence ID" value="NC_015177.1"/>
</dbReference>
<reference evidence="7 8" key="1">
    <citation type="journal article" date="2011" name="Stand. Genomic Sci.">
        <title>Complete genome sequence of the gliding, heparinolytic Pedobacter saltans type strain (113).</title>
        <authorList>
            <person name="Liolios K."/>
            <person name="Sikorski J."/>
            <person name="Lu M."/>
            <person name="Nolan M."/>
            <person name="Lapidus A."/>
            <person name="Lucas S."/>
            <person name="Hammon N."/>
            <person name="Deshpande S."/>
            <person name="Cheng J.F."/>
            <person name="Tapia R."/>
            <person name="Han C."/>
            <person name="Goodwin L."/>
            <person name="Pitluck S."/>
            <person name="Huntemann M."/>
            <person name="Ivanova N."/>
            <person name="Pagani I."/>
            <person name="Mavromatis K."/>
            <person name="Ovchinikova G."/>
            <person name="Pati A."/>
            <person name="Chen A."/>
            <person name="Palaniappan K."/>
            <person name="Land M."/>
            <person name="Hauser L."/>
            <person name="Brambilla E.M."/>
            <person name="Kotsyurbenko O."/>
            <person name="Rohde M."/>
            <person name="Tindall B.J."/>
            <person name="Abt B."/>
            <person name="Goker M."/>
            <person name="Detter J.C."/>
            <person name="Woyke T."/>
            <person name="Bristow J."/>
            <person name="Eisen J.A."/>
            <person name="Markowitz V."/>
            <person name="Hugenholtz P."/>
            <person name="Klenk H.P."/>
            <person name="Kyrpides N.C."/>
        </authorList>
    </citation>
    <scope>NUCLEOTIDE SEQUENCE [LARGE SCALE GENOMIC DNA]</scope>
    <source>
        <strain evidence="8">ATCC 51119 / DSM 12145 / JCM 21818 / LMG 10337 / NBRC 100064 / NCIMB 13643</strain>
    </source>
</reference>
<protein>
    <recommendedName>
        <fullName evidence="6">Translocation and assembly module TamB C-terminal domain-containing protein</fullName>
    </recommendedName>
</protein>
<accession>F0S7J8</accession>
<dbReference type="InterPro" id="IPR007452">
    <property type="entry name" value="TamB_C"/>
</dbReference>
<keyword evidence="2" id="KW-0812">Transmembrane</keyword>
<sequence>MSFLITVIILTGAIIFSLQFEPVQTWLAKKAASYLSSELKTRVEIKSLYLKPFKSLVLEGFVIEDLEKDTLLEAPLLTADIRYFAPISKRKIDINFISLKNGKLFFKEYTDSTSNLDFIFNYFSSGSVDTLKKGGKPFDINFDKIKLENLDLRYINYYSTDVYTGGVNYDNVHLKNFSTEISGLDTKTHLLKAQINNLTFREKSGFYLKNLTALTVVDNNHITLNNLLLETPNTTLRDFYSMKFDSFKDFKHFTKKIRVEGHFKNTKIWSEDIAFFAPDIKNMNFSIEADGLVKGLVNNLKAKSLVIKAGKSTYIKGDFDIKGLPDWRNTFMDLRFDQIATDKVDMEFVLGKLTYNDIKEFPKIFNKFGHINFKGNYTGFFNDFVAYGEFKTKLGAVKSDVNMKFLPNGEALYTGKVEASDFNMGELVEEESIKRTSFVANLKGKNFDTNTLAEEFDAKVKYFDFNGYRYNNIDVKGDLKKLLFNGEVAVNDKNIKLDLKGIADFNPELPLFNFDADIRSANLHKLNFSKDTIHIDADFKTNFTGYNLDNIQGLLTLNNIRATTKDTSFVISSVDLKAEGMGKDRLLALTSDIGDASIRGLYDLATLPSAFKTVIKKYIPKAQFKTVKPKNQNFDFTVDLKNFNYLSSIFFPELKIPERGVFTGKFDSENNFVSLNAFAKTVSYNNVVFNNVIIDQITTDKSFEAVVTLDKIEMENNGIFVKNIVLQNTLKNDSLTFNVKLSDKDAVNQLDLYGLVEFGSDTLAKLSLLPSDLIIENDVWKIQDKVKFKFEEKRTIIENFELSNKTQLLAINGAISSSKDDLLEIVTENFRLSSLRQLTKGLGIELSGIMNGSANLSAILGEPDIKADLTIDSLKYNETEIGKMLIAAQFDNLQNNIQVKSTIEKNKKRTADISGVVDFKKDTENLNLDVNLDGTEIIIFEPFVKELVSNLKGRISSNLKVTGSFNKPQINGGVNLINAGFTVNYLKTPYVINDDVTFNNSVINLDNLIISDKYNNTAIANGTVDLTDASNPDIRATIKATNFLALNTTAKDNPLYYGSAFATGIFTFNGPTDAMDINIKARTEEGTVFTVPFNAASTIGENDFITYVAKDTTILAPVKENFFKGLTMEFELTVGHSSIVNLITDVGNIYGRGDGLLRLRITSLGDFEMYGDYIIDDGKFDFTSNNVINKTFEIKKGGTIRWTGNPSDATINLSAAYTTRANLLPLYQAAGRTLSDDRRNERVLAEAEMILNGSLLNPDINFGLEFPNNTGIKTELQGYLDNEDNESQQVINLVVRNAFNGSSGAGIGFTNNDLLGSGLELAFSKLNNIISQSLNIKNLDINVRSQSEIGGSYSFFDNRLKITGNFVNNKYNVDNMLDNNILNSSFTDLTRDLEMTYNINRDGTFVAKIFQRPTNRDFFNLNRDIYVNGFGLVFTQEYDTFAEFIRNTFARRKQQQLNPLNVPTNNKTRSNTPTARPISTPIKPE</sequence>
<dbReference type="PANTHER" id="PTHR36985">
    <property type="entry name" value="TRANSLOCATION AND ASSEMBLY MODULE SUBUNIT TAMB"/>
    <property type="match status" value="1"/>
</dbReference>
<dbReference type="KEGG" id="psn:Pedsa_1701"/>
<evidence type="ECO:0000313" key="7">
    <source>
        <dbReference type="EMBL" id="ADY52258.1"/>
    </source>
</evidence>
<feature type="region of interest" description="Disordered" evidence="5">
    <location>
        <begin position="1460"/>
        <end position="1485"/>
    </location>
</feature>
<feature type="domain" description="Translocation and assembly module TamB C-terminal" evidence="6">
    <location>
        <begin position="1009"/>
        <end position="1438"/>
    </location>
</feature>
<evidence type="ECO:0000256" key="5">
    <source>
        <dbReference type="SAM" id="MobiDB-lite"/>
    </source>
</evidence>
<feature type="compositionally biased region" description="Polar residues" evidence="5">
    <location>
        <begin position="1460"/>
        <end position="1474"/>
    </location>
</feature>
<keyword evidence="3" id="KW-1133">Transmembrane helix</keyword>
<evidence type="ECO:0000259" key="6">
    <source>
        <dbReference type="Pfam" id="PF04357"/>
    </source>
</evidence>
<dbReference type="eggNOG" id="COG2911">
    <property type="taxonomic scope" value="Bacteria"/>
</dbReference>
<dbReference type="Pfam" id="PF04357">
    <property type="entry name" value="TamB"/>
    <property type="match status" value="1"/>
</dbReference>
<keyword evidence="4" id="KW-0472">Membrane</keyword>
<proteinExistence type="predicted"/>
<dbReference type="GO" id="GO:0009306">
    <property type="term" value="P:protein secretion"/>
    <property type="evidence" value="ECO:0007669"/>
    <property type="project" value="InterPro"/>
</dbReference>
<evidence type="ECO:0000313" key="8">
    <source>
        <dbReference type="Proteomes" id="UP000000310"/>
    </source>
</evidence>
<gene>
    <name evidence="7" type="ordered locus">Pedsa_1701</name>
</gene>
<dbReference type="EMBL" id="CP002545">
    <property type="protein sequence ID" value="ADY52258.1"/>
    <property type="molecule type" value="Genomic_DNA"/>
</dbReference>
<evidence type="ECO:0000256" key="2">
    <source>
        <dbReference type="ARBA" id="ARBA00022692"/>
    </source>
</evidence>
<dbReference type="STRING" id="762903.Pedsa_1701"/>
<dbReference type="Proteomes" id="UP000000310">
    <property type="component" value="Chromosome"/>
</dbReference>
<name>F0S7J8_PSESL</name>
<dbReference type="GO" id="GO:0005886">
    <property type="term" value="C:plasma membrane"/>
    <property type="evidence" value="ECO:0007669"/>
    <property type="project" value="InterPro"/>
</dbReference>
<reference evidence="8" key="2">
    <citation type="submission" date="2011-02" db="EMBL/GenBank/DDBJ databases">
        <title>The complete genome of Pedobacter saltans DSM 12145.</title>
        <authorList>
            <consortium name="US DOE Joint Genome Institute (JGI-PGF)"/>
            <person name="Lucas S."/>
            <person name="Copeland A."/>
            <person name="Lapidus A."/>
            <person name="Bruce D."/>
            <person name="Goodwin L."/>
            <person name="Pitluck S."/>
            <person name="Kyrpides N."/>
            <person name="Mavromatis K."/>
            <person name="Pagani I."/>
            <person name="Ivanova N."/>
            <person name="Ovchinnikova G."/>
            <person name="Lu M."/>
            <person name="Detter J.C."/>
            <person name="Han C."/>
            <person name="Land M."/>
            <person name="Hauser L."/>
            <person name="Markowitz V."/>
            <person name="Cheng J.-F."/>
            <person name="Hugenholtz P."/>
            <person name="Woyke T."/>
            <person name="Wu D."/>
            <person name="Tindall B."/>
            <person name="Pomrenke H.G."/>
            <person name="Brambilla E."/>
            <person name="Klenk H.-P."/>
            <person name="Eisen J.A."/>
        </authorList>
    </citation>
    <scope>NUCLEOTIDE SEQUENCE [LARGE SCALE GENOMIC DNA]</scope>
    <source>
        <strain evidence="8">ATCC 51119 / DSM 12145 / JCM 21818 / LMG 10337 / NBRC 100064 / NCIMB 13643</strain>
    </source>
</reference>
<evidence type="ECO:0000256" key="1">
    <source>
        <dbReference type="ARBA" id="ARBA00004167"/>
    </source>
</evidence>
<comment type="subcellular location">
    <subcellularLocation>
        <location evidence="1">Membrane</location>
        <topology evidence="1">Single-pass membrane protein</topology>
    </subcellularLocation>
</comment>
<dbReference type="PANTHER" id="PTHR36985:SF1">
    <property type="entry name" value="TRANSLOCATION AND ASSEMBLY MODULE SUBUNIT TAMB"/>
    <property type="match status" value="1"/>
</dbReference>
<keyword evidence="8" id="KW-1185">Reference proteome</keyword>